<dbReference type="GO" id="GO:0005634">
    <property type="term" value="C:nucleus"/>
    <property type="evidence" value="ECO:0007669"/>
    <property type="project" value="UniProtKB-SubCell"/>
</dbReference>
<dbReference type="PROSITE" id="PS51044">
    <property type="entry name" value="ZF_SP_RING"/>
    <property type="match status" value="1"/>
</dbReference>
<keyword evidence="9" id="KW-0539">Nucleus</keyword>
<protein>
    <recommendedName>
        <fullName evidence="11">SP-RING-type domain-containing protein</fullName>
    </recommendedName>
</protein>
<keyword evidence="4" id="KW-0808">Transferase</keyword>
<evidence type="ECO:0000256" key="8">
    <source>
        <dbReference type="ARBA" id="ARBA00022833"/>
    </source>
</evidence>
<feature type="non-terminal residue" evidence="12">
    <location>
        <position position="1"/>
    </location>
</feature>
<evidence type="ECO:0000256" key="9">
    <source>
        <dbReference type="ARBA" id="ARBA00023242"/>
    </source>
</evidence>
<comment type="subcellular location">
    <subcellularLocation>
        <location evidence="1">Nucleus</location>
    </subcellularLocation>
</comment>
<reference evidence="12 13" key="1">
    <citation type="submission" date="2011-02" db="EMBL/GenBank/DDBJ databases">
        <title>The Genome Sequence of Sphaeroforma arctica JP610.</title>
        <authorList>
            <consortium name="The Broad Institute Genome Sequencing Platform"/>
            <person name="Russ C."/>
            <person name="Cuomo C."/>
            <person name="Young S.K."/>
            <person name="Zeng Q."/>
            <person name="Gargeya S."/>
            <person name="Alvarado L."/>
            <person name="Berlin A."/>
            <person name="Chapman S.B."/>
            <person name="Chen Z."/>
            <person name="Freedman E."/>
            <person name="Gellesch M."/>
            <person name="Goldberg J."/>
            <person name="Griggs A."/>
            <person name="Gujja S."/>
            <person name="Heilman E."/>
            <person name="Heiman D."/>
            <person name="Howarth C."/>
            <person name="Mehta T."/>
            <person name="Neiman D."/>
            <person name="Pearson M."/>
            <person name="Roberts A."/>
            <person name="Saif S."/>
            <person name="Shea T."/>
            <person name="Shenoy N."/>
            <person name="Sisk P."/>
            <person name="Stolte C."/>
            <person name="Sykes S."/>
            <person name="White J."/>
            <person name="Yandava C."/>
            <person name="Burger G."/>
            <person name="Gray M.W."/>
            <person name="Holland P.W.H."/>
            <person name="King N."/>
            <person name="Lang F.B.F."/>
            <person name="Roger A.J."/>
            <person name="Ruiz-Trillo I."/>
            <person name="Haas B."/>
            <person name="Nusbaum C."/>
            <person name="Birren B."/>
        </authorList>
    </citation>
    <scope>NUCLEOTIDE SEQUENCE [LARGE SCALE GENOMIC DNA]</scope>
    <source>
        <strain evidence="12 13">JP610</strain>
    </source>
</reference>
<evidence type="ECO:0000313" key="13">
    <source>
        <dbReference type="Proteomes" id="UP000054560"/>
    </source>
</evidence>
<evidence type="ECO:0000313" key="12">
    <source>
        <dbReference type="EMBL" id="KNC75817.1"/>
    </source>
</evidence>
<name>A0A0L0FGA7_9EUKA</name>
<feature type="domain" description="SP-RING-type" evidence="11">
    <location>
        <begin position="97"/>
        <end position="178"/>
    </location>
</feature>
<dbReference type="OrthoDB" id="26899at2759"/>
<dbReference type="PANTHER" id="PTHR21330:SF1">
    <property type="entry name" value="E3 SUMO-PROTEIN LIGASE NSE2"/>
    <property type="match status" value="1"/>
</dbReference>
<evidence type="ECO:0000256" key="10">
    <source>
        <dbReference type="PROSITE-ProRule" id="PRU00452"/>
    </source>
</evidence>
<dbReference type="PANTHER" id="PTHR21330">
    <property type="entry name" value="E3 SUMO-PROTEIN LIGASE NSE2"/>
    <property type="match status" value="1"/>
</dbReference>
<dbReference type="Gene3D" id="3.30.40.10">
    <property type="entry name" value="Zinc/RING finger domain, C3HC4 (zinc finger)"/>
    <property type="match status" value="1"/>
</dbReference>
<dbReference type="EMBL" id="KQ243410">
    <property type="protein sequence ID" value="KNC75817.1"/>
    <property type="molecule type" value="Genomic_DNA"/>
</dbReference>
<gene>
    <name evidence="12" type="ORF">SARC_11666</name>
</gene>
<dbReference type="Proteomes" id="UP000054560">
    <property type="component" value="Unassembled WGS sequence"/>
</dbReference>
<evidence type="ECO:0000256" key="3">
    <source>
        <dbReference type="ARBA" id="ARBA00008212"/>
    </source>
</evidence>
<evidence type="ECO:0000256" key="1">
    <source>
        <dbReference type="ARBA" id="ARBA00004123"/>
    </source>
</evidence>
<dbReference type="RefSeq" id="XP_014149719.1">
    <property type="nucleotide sequence ID" value="XM_014294244.1"/>
</dbReference>
<evidence type="ECO:0000256" key="2">
    <source>
        <dbReference type="ARBA" id="ARBA00004718"/>
    </source>
</evidence>
<dbReference type="GO" id="GO:0016925">
    <property type="term" value="P:protein sumoylation"/>
    <property type="evidence" value="ECO:0007669"/>
    <property type="project" value="UniProtKB-UniPathway"/>
</dbReference>
<dbReference type="InterPro" id="IPR013083">
    <property type="entry name" value="Znf_RING/FYVE/PHD"/>
</dbReference>
<dbReference type="GeneID" id="25912170"/>
<evidence type="ECO:0000256" key="6">
    <source>
        <dbReference type="ARBA" id="ARBA00022771"/>
    </source>
</evidence>
<dbReference type="CDD" id="cd16651">
    <property type="entry name" value="SPL-RING_NSE2"/>
    <property type="match status" value="1"/>
</dbReference>
<dbReference type="InterPro" id="IPR026846">
    <property type="entry name" value="Nse2(Mms21)"/>
</dbReference>
<sequence>IESLYEAIQGSSKLDLVNKCHISTLQKLDGEVQSTNFTLDQFETRVKEFDTDFQNNITDTVTDHKVDSHEWTQESLAFLKEQFPHKYNVDVNSELESDEDIVVGPATQDFKCKITQMLMKDPMKNSVCGHRYSKAGIMQMIGEHPSIKCPIGGCGKTVRRNTLQHDPRFEKILKRFQRTMDSQQHEQSSNVETIE</sequence>
<evidence type="ECO:0000256" key="4">
    <source>
        <dbReference type="ARBA" id="ARBA00022679"/>
    </source>
</evidence>
<dbReference type="eggNOG" id="KOG2979">
    <property type="taxonomic scope" value="Eukaryota"/>
</dbReference>
<dbReference type="AlphaFoldDB" id="A0A0L0FGA7"/>
<dbReference type="GO" id="GO:0061665">
    <property type="term" value="F:SUMO ligase activity"/>
    <property type="evidence" value="ECO:0007669"/>
    <property type="project" value="TreeGrafter"/>
</dbReference>
<evidence type="ECO:0000256" key="7">
    <source>
        <dbReference type="ARBA" id="ARBA00022786"/>
    </source>
</evidence>
<keyword evidence="8" id="KW-0862">Zinc</keyword>
<accession>A0A0L0FGA7</accession>
<comment type="similarity">
    <text evidence="3">Belongs to the NSE2 family.</text>
</comment>
<dbReference type="UniPathway" id="UPA00886"/>
<comment type="pathway">
    <text evidence="2">Protein modification; protein sumoylation.</text>
</comment>
<proteinExistence type="inferred from homology"/>
<dbReference type="GO" id="GO:0000724">
    <property type="term" value="P:double-strand break repair via homologous recombination"/>
    <property type="evidence" value="ECO:0007669"/>
    <property type="project" value="InterPro"/>
</dbReference>
<dbReference type="STRING" id="667725.A0A0L0FGA7"/>
<keyword evidence="6 10" id="KW-0863">Zinc-finger</keyword>
<keyword evidence="13" id="KW-1185">Reference proteome</keyword>
<organism evidence="12 13">
    <name type="scientific">Sphaeroforma arctica JP610</name>
    <dbReference type="NCBI Taxonomy" id="667725"/>
    <lineage>
        <taxon>Eukaryota</taxon>
        <taxon>Ichthyosporea</taxon>
        <taxon>Ichthyophonida</taxon>
        <taxon>Sphaeroforma</taxon>
    </lineage>
</organism>
<dbReference type="SUPFAM" id="SSF57850">
    <property type="entry name" value="RING/U-box"/>
    <property type="match status" value="1"/>
</dbReference>
<evidence type="ECO:0000259" key="11">
    <source>
        <dbReference type="PROSITE" id="PS51044"/>
    </source>
</evidence>
<evidence type="ECO:0000256" key="5">
    <source>
        <dbReference type="ARBA" id="ARBA00022723"/>
    </source>
</evidence>
<dbReference type="Pfam" id="PF11789">
    <property type="entry name" value="zf-Nse"/>
    <property type="match status" value="1"/>
</dbReference>
<dbReference type="InterPro" id="IPR004181">
    <property type="entry name" value="Znf_MIZ"/>
</dbReference>
<dbReference type="GO" id="GO:0008270">
    <property type="term" value="F:zinc ion binding"/>
    <property type="evidence" value="ECO:0007669"/>
    <property type="project" value="UniProtKB-KW"/>
</dbReference>
<keyword evidence="7" id="KW-0833">Ubl conjugation pathway</keyword>
<dbReference type="GO" id="GO:0030915">
    <property type="term" value="C:Smc5-Smc6 complex"/>
    <property type="evidence" value="ECO:0007669"/>
    <property type="project" value="InterPro"/>
</dbReference>
<keyword evidence="5" id="KW-0479">Metal-binding</keyword>